<dbReference type="Proteomes" id="UP000276741">
    <property type="component" value="Chromosome"/>
</dbReference>
<dbReference type="Gene3D" id="3.40.50.720">
    <property type="entry name" value="NAD(P)-binding Rossmann-like Domain"/>
    <property type="match status" value="1"/>
</dbReference>
<dbReference type="InterPro" id="IPR052698">
    <property type="entry name" value="MoCofactor_Util/Proc"/>
</dbReference>
<evidence type="ECO:0000313" key="3">
    <source>
        <dbReference type="EMBL" id="GGU04920.1"/>
    </source>
</evidence>
<evidence type="ECO:0000313" key="4">
    <source>
        <dbReference type="Proteomes" id="UP000276741"/>
    </source>
</evidence>
<dbReference type="EMBL" id="AP018553">
    <property type="protein sequence ID" value="BBD73207.1"/>
    <property type="molecule type" value="Genomic_DNA"/>
</dbReference>
<evidence type="ECO:0000313" key="2">
    <source>
        <dbReference type="EMBL" id="BBD73207.1"/>
    </source>
</evidence>
<reference evidence="3" key="4">
    <citation type="submission" date="2020-09" db="EMBL/GenBank/DDBJ databases">
        <authorList>
            <person name="Sun Q."/>
            <person name="Ohkuma M."/>
        </authorList>
    </citation>
    <scope>NUCLEOTIDE SEQUENCE</scope>
    <source>
        <strain evidence="3">JCM 31740</strain>
    </source>
</reference>
<dbReference type="Pfam" id="PF13478">
    <property type="entry name" value="XdhC_C"/>
    <property type="match status" value="1"/>
</dbReference>
<sequence length="262" mass="27902">MAFCEYFPIMTRLSAQGKRFALVTVLQGDQVLKYVVVEGRIAYGGNDPVVLEAGMRAIQESRVVENQVGTAKIVAEPVEPRPSLIVVGTRLIARALVKLGRVMGYSVAAVGLTDVEADFASSSIDVLDYIVDEGAAVVIANEGGSPDDAEAAYKALKRGAKYVGVLASQRRAALIIADLMKRGVTEEDMRGRFFSPVGLDVGTKTAEEIALSIIAEALMTLRGASGRRYSEVKDPRAFLAEALAGKVEDACSFRPVSLSSGE</sequence>
<dbReference type="PANTHER" id="PTHR30388:SF6">
    <property type="entry name" value="XANTHINE DEHYDROGENASE SUBUNIT A-RELATED"/>
    <property type="match status" value="1"/>
</dbReference>
<dbReference type="Proteomes" id="UP000616143">
    <property type="component" value="Unassembled WGS sequence"/>
</dbReference>
<dbReference type="PANTHER" id="PTHR30388">
    <property type="entry name" value="ALDEHYDE OXIDOREDUCTASE MOLYBDENUM COFACTOR ASSEMBLY PROTEIN"/>
    <property type="match status" value="1"/>
</dbReference>
<dbReference type="InterPro" id="IPR027051">
    <property type="entry name" value="XdhC_Rossmann_dom"/>
</dbReference>
<proteinExistence type="predicted"/>
<feature type="domain" description="XdhC Rossmann" evidence="1">
    <location>
        <begin position="84"/>
        <end position="216"/>
    </location>
</feature>
<organism evidence="2 4">
    <name type="scientific">Sulfodiicoccus acidiphilus</name>
    <dbReference type="NCBI Taxonomy" id="1670455"/>
    <lineage>
        <taxon>Archaea</taxon>
        <taxon>Thermoproteota</taxon>
        <taxon>Thermoprotei</taxon>
        <taxon>Sulfolobales</taxon>
        <taxon>Sulfolobaceae</taxon>
        <taxon>Sulfodiicoccus</taxon>
    </lineage>
</organism>
<name>A0A348B4V5_9CREN</name>
<gene>
    <name evidence="3" type="ORF">GCM10007116_21900</name>
    <name evidence="2" type="ORF">HS1genome_1596</name>
</gene>
<dbReference type="OrthoDB" id="33067at2157"/>
<dbReference type="AlphaFoldDB" id="A0A348B4V5"/>
<protein>
    <recommendedName>
        <fullName evidence="1">XdhC Rossmann domain-containing protein</fullName>
    </recommendedName>
</protein>
<accession>A0A348B4V5</accession>
<dbReference type="KEGG" id="sacd:HS1genome_1596"/>
<dbReference type="RefSeq" id="WP_126450334.1">
    <property type="nucleotide sequence ID" value="NZ_AP018553.1"/>
</dbReference>
<reference evidence="2" key="3">
    <citation type="journal article" date="2019" name="BMC Res. Notes">
        <title>Complete genome sequence of the Sulfodiicoccus acidiphilus strain HS-1T, the first crenarchaeon that lacks polB3, isolated from an acidic hot spring in Ohwaku-dani, Hakone, Japan.</title>
        <authorList>
            <person name="Sakai H.D."/>
            <person name="Kurosawa N."/>
        </authorList>
    </citation>
    <scope>NUCLEOTIDE SEQUENCE</scope>
    <source>
        <strain evidence="2">HS-1</strain>
    </source>
</reference>
<reference evidence="4" key="2">
    <citation type="submission" date="2018-04" db="EMBL/GenBank/DDBJ databases">
        <title>Complete genome sequence of Sulfodiicoccus acidiphilus strain HS-1.</title>
        <authorList>
            <person name="Sakai H.D."/>
            <person name="Kurosawa N."/>
        </authorList>
    </citation>
    <scope>NUCLEOTIDE SEQUENCE [LARGE SCALE GENOMIC DNA]</scope>
    <source>
        <strain evidence="4">HS-1</strain>
    </source>
</reference>
<reference evidence="3" key="1">
    <citation type="journal article" date="2014" name="Int. J. Syst. Evol. Microbiol.">
        <title>Complete genome sequence of Corynebacterium casei LMG S-19264T (=DSM 44701T), isolated from a smear-ripened cheese.</title>
        <authorList>
            <consortium name="US DOE Joint Genome Institute (JGI-PGF)"/>
            <person name="Walter F."/>
            <person name="Albersmeier A."/>
            <person name="Kalinowski J."/>
            <person name="Ruckert C."/>
        </authorList>
    </citation>
    <scope>NUCLEOTIDE SEQUENCE</scope>
    <source>
        <strain evidence="3">JCM 31740</strain>
    </source>
</reference>
<keyword evidence="4" id="KW-1185">Reference proteome</keyword>
<evidence type="ECO:0000259" key="1">
    <source>
        <dbReference type="Pfam" id="PF13478"/>
    </source>
</evidence>
<dbReference type="GeneID" id="38667096"/>
<dbReference type="EMBL" id="BMQS01000031">
    <property type="protein sequence ID" value="GGU04920.1"/>
    <property type="molecule type" value="Genomic_DNA"/>
</dbReference>